<dbReference type="GO" id="GO:0016757">
    <property type="term" value="F:glycosyltransferase activity"/>
    <property type="evidence" value="ECO:0007669"/>
    <property type="project" value="InterPro"/>
</dbReference>
<dbReference type="PANTHER" id="PTHR12526:SF630">
    <property type="entry name" value="GLYCOSYLTRANSFERASE"/>
    <property type="match status" value="1"/>
</dbReference>
<dbReference type="STRING" id="228959.SAMN05421797_103152"/>
<dbReference type="RefSeq" id="WP_076548543.1">
    <property type="nucleotide sequence ID" value="NZ_FTMA01000003.1"/>
</dbReference>
<evidence type="ECO:0000259" key="2">
    <source>
        <dbReference type="Pfam" id="PF13477"/>
    </source>
</evidence>
<proteinExistence type="predicted"/>
<organism evidence="3 4">
    <name type="scientific">Maribacter ulvicola</name>
    <dbReference type="NCBI Taxonomy" id="228959"/>
    <lineage>
        <taxon>Bacteria</taxon>
        <taxon>Pseudomonadati</taxon>
        <taxon>Bacteroidota</taxon>
        <taxon>Flavobacteriia</taxon>
        <taxon>Flavobacteriales</taxon>
        <taxon>Flavobacteriaceae</taxon>
        <taxon>Maribacter</taxon>
    </lineage>
</organism>
<dbReference type="Pfam" id="PF13477">
    <property type="entry name" value="Glyco_trans_4_2"/>
    <property type="match status" value="1"/>
</dbReference>
<feature type="domain" description="Glycosyltransferase subfamily 4-like N-terminal" evidence="2">
    <location>
        <begin position="33"/>
        <end position="153"/>
    </location>
</feature>
<dbReference type="PANTHER" id="PTHR12526">
    <property type="entry name" value="GLYCOSYLTRANSFERASE"/>
    <property type="match status" value="1"/>
</dbReference>
<dbReference type="CDD" id="cd03808">
    <property type="entry name" value="GT4_CapM-like"/>
    <property type="match status" value="1"/>
</dbReference>
<dbReference type="Gene3D" id="3.40.50.2000">
    <property type="entry name" value="Glycogen Phosphorylase B"/>
    <property type="match status" value="2"/>
</dbReference>
<accession>A0A1N6VJ64</accession>
<dbReference type="InterPro" id="IPR001296">
    <property type="entry name" value="Glyco_trans_1"/>
</dbReference>
<evidence type="ECO:0000313" key="4">
    <source>
        <dbReference type="Proteomes" id="UP000186953"/>
    </source>
</evidence>
<evidence type="ECO:0000313" key="3">
    <source>
        <dbReference type="EMBL" id="SIQ77891.1"/>
    </source>
</evidence>
<dbReference type="AlphaFoldDB" id="A0A1N6VJ64"/>
<keyword evidence="3" id="KW-0808">Transferase</keyword>
<reference evidence="4" key="1">
    <citation type="submission" date="2017-01" db="EMBL/GenBank/DDBJ databases">
        <authorList>
            <person name="Varghese N."/>
            <person name="Submissions S."/>
        </authorList>
    </citation>
    <scope>NUCLEOTIDE SEQUENCE [LARGE SCALE GENOMIC DNA]</scope>
    <source>
        <strain evidence="4">DSM 15366</strain>
    </source>
</reference>
<dbReference type="InterPro" id="IPR028098">
    <property type="entry name" value="Glyco_trans_4-like_N"/>
</dbReference>
<dbReference type="EMBL" id="FTMA01000003">
    <property type="protein sequence ID" value="SIQ77891.1"/>
    <property type="molecule type" value="Genomic_DNA"/>
</dbReference>
<feature type="domain" description="Glycosyl transferase family 1" evidence="1">
    <location>
        <begin position="202"/>
        <end position="367"/>
    </location>
</feature>
<dbReference type="OrthoDB" id="798298at2"/>
<evidence type="ECO:0000259" key="1">
    <source>
        <dbReference type="Pfam" id="PF00534"/>
    </source>
</evidence>
<dbReference type="SUPFAM" id="SSF53756">
    <property type="entry name" value="UDP-Glycosyltransferase/glycogen phosphorylase"/>
    <property type="match status" value="1"/>
</dbReference>
<keyword evidence="4" id="KW-1185">Reference proteome</keyword>
<name>A0A1N6VJ64_9FLAO</name>
<dbReference type="Proteomes" id="UP000186953">
    <property type="component" value="Unassembled WGS sequence"/>
</dbReference>
<dbReference type="Pfam" id="PF00534">
    <property type="entry name" value="Glycos_transf_1"/>
    <property type="match status" value="1"/>
</dbReference>
<gene>
    <name evidence="3" type="ORF">SAMN05421797_103152</name>
</gene>
<sequence length="399" mass="45313">MKEAQSPKNKKKVIRTAALSGSLYVLLEDQLRFLNQYYDILAIGSDSDNYFIERLKQREGVRSKEINIERKISIVKDLVSLYRLYILFRKEKPFMVHSITPKAGLLTMIAGYFARVPARVHTFTGLIFPTQTGMMKTILIFFDKLICRFATNLYPEGNGVKNDLLAYKITKKPLKVIANGNVNGIDLVKFNKTLFTTTENQLLRKKIGVSEKDVVLLYIGRLVNDKGVNELAQAFTKISASHNHVKLVMVGSDKGETDLLPEDTWNIINTNDAIHYVGHQNDVRPYLAMSDIFVFPSYREGFPNVVLEAGAMGLPAIVTDINGSNEIIENNINGIIIPSKDTQALLNAMQLCIKNPEFLIKLSKCARDKITSRFDRNFVWTEILDEYRLIERNLSKNNI</sequence>
<protein>
    <submittedName>
        <fullName evidence="3">Glycosyltransferase involved in cell wall bisynthesis</fullName>
    </submittedName>
</protein>